<keyword evidence="3 8" id="KW-0699">rRNA-binding</keyword>
<dbReference type="Proteomes" id="UP000036168">
    <property type="component" value="Unassembled WGS sequence"/>
</dbReference>
<dbReference type="AlphaFoldDB" id="A0A0T6BJ45"/>
<dbReference type="Proteomes" id="UP001341297">
    <property type="component" value="Unassembled WGS sequence"/>
</dbReference>
<dbReference type="SUPFAM" id="SSF55653">
    <property type="entry name" value="Ribosomal protein L9 C-domain"/>
    <property type="match status" value="1"/>
</dbReference>
<dbReference type="HAMAP" id="MF_00503">
    <property type="entry name" value="Ribosomal_bL9"/>
    <property type="match status" value="1"/>
</dbReference>
<dbReference type="InterPro" id="IPR020594">
    <property type="entry name" value="Ribosomal_bL9_bac/chp"/>
</dbReference>
<evidence type="ECO:0000313" key="14">
    <source>
        <dbReference type="Proteomes" id="UP001341297"/>
    </source>
</evidence>
<dbReference type="Gene3D" id="3.40.5.10">
    <property type="entry name" value="Ribosomal protein L9, N-terminal domain"/>
    <property type="match status" value="1"/>
</dbReference>
<dbReference type="GO" id="GO:1990904">
    <property type="term" value="C:ribonucleoprotein complex"/>
    <property type="evidence" value="ECO:0007669"/>
    <property type="project" value="UniProtKB-KW"/>
</dbReference>
<dbReference type="InterPro" id="IPR009027">
    <property type="entry name" value="Ribosomal_bL9/RNase_H1_N"/>
</dbReference>
<evidence type="ECO:0000256" key="3">
    <source>
        <dbReference type="ARBA" id="ARBA00022730"/>
    </source>
</evidence>
<dbReference type="PANTHER" id="PTHR21368">
    <property type="entry name" value="50S RIBOSOMAL PROTEIN L9"/>
    <property type="match status" value="1"/>
</dbReference>
<evidence type="ECO:0000256" key="9">
    <source>
        <dbReference type="SAM" id="Coils"/>
    </source>
</evidence>
<dbReference type="FunFam" id="3.10.430.100:FF:000002">
    <property type="entry name" value="50S ribosomal protein L9"/>
    <property type="match status" value="1"/>
</dbReference>
<dbReference type="EMBL" id="LECW02000045">
    <property type="protein sequence ID" value="KRT89913.1"/>
    <property type="molecule type" value="Genomic_DNA"/>
</dbReference>
<dbReference type="RefSeq" id="WP_048353851.1">
    <property type="nucleotide sequence ID" value="NZ_CP023481.1"/>
</dbReference>
<sequence length="149" mass="16383">MKVIFLQDVKGKGKKGEVKNVADGYAHNFLIKKGLAVEATPSNISALEGQKKKEKKEAAEELKQAKELKEKLENITVELSAKSGEGGRLFGSVTSKQIADALQKGHQLKVDKRKIELNDAIRTLGYTNVPVKLHPEVQATLKVHVKEQS</sequence>
<keyword evidence="4 8" id="KW-0694">RNA-binding</keyword>
<dbReference type="NCBIfam" id="TIGR00158">
    <property type="entry name" value="L9"/>
    <property type="match status" value="1"/>
</dbReference>
<dbReference type="Pfam" id="PF03948">
    <property type="entry name" value="Ribosomal_L9_C"/>
    <property type="match status" value="1"/>
</dbReference>
<reference evidence="11" key="2">
    <citation type="submission" date="2015-10" db="EMBL/GenBank/DDBJ databases">
        <authorList>
            <person name="Gilbert D.G."/>
        </authorList>
    </citation>
    <scope>NUCLEOTIDE SEQUENCE</scope>
    <source>
        <strain evidence="11">GO-13</strain>
    </source>
</reference>
<protein>
    <recommendedName>
        <fullName evidence="7 8">Large ribosomal subunit protein bL9</fullName>
    </recommendedName>
</protein>
<dbReference type="GO" id="GO:0003735">
    <property type="term" value="F:structural constituent of ribosome"/>
    <property type="evidence" value="ECO:0007669"/>
    <property type="project" value="InterPro"/>
</dbReference>
<reference evidence="12 14" key="3">
    <citation type="submission" date="2023-03" db="EMBL/GenBank/DDBJ databases">
        <title>Agriculturally important microbes genome sequencing.</title>
        <authorList>
            <person name="Dunlap C."/>
        </authorList>
    </citation>
    <scope>NUCLEOTIDE SEQUENCE [LARGE SCALE GENOMIC DNA]</scope>
    <source>
        <strain evidence="12 14">CBP-3203</strain>
    </source>
</reference>
<feature type="coiled-coil region" evidence="9">
    <location>
        <begin position="44"/>
        <end position="85"/>
    </location>
</feature>
<evidence type="ECO:0000256" key="4">
    <source>
        <dbReference type="ARBA" id="ARBA00022884"/>
    </source>
</evidence>
<reference evidence="11 13" key="1">
    <citation type="journal article" date="2015" name="Int. J. Syst. Evol. Microbiol.">
        <title>Bacillus glycinifermentans sp. nov., isolated from fermented soybean paste.</title>
        <authorList>
            <person name="Kim S.J."/>
            <person name="Dunlap C.A."/>
            <person name="Kwon S.W."/>
            <person name="Rooney A.P."/>
        </authorList>
    </citation>
    <scope>NUCLEOTIDE SEQUENCE [LARGE SCALE GENOMIC DNA]</scope>
    <source>
        <strain evidence="11 13">GO-13</strain>
    </source>
</reference>
<keyword evidence="6 8" id="KW-0687">Ribonucleoprotein</keyword>
<evidence type="ECO:0000313" key="12">
    <source>
        <dbReference type="EMBL" id="MEC0483578.1"/>
    </source>
</evidence>
<name>A0A0T6BJ45_9BACI</name>
<comment type="function">
    <text evidence="1 8">Binds to the 23S rRNA.</text>
</comment>
<keyword evidence="9" id="KW-0175">Coiled coil</keyword>
<dbReference type="Gene3D" id="3.10.430.100">
    <property type="entry name" value="Ribosomal protein L9, C-terminal domain"/>
    <property type="match status" value="1"/>
</dbReference>
<comment type="caution">
    <text evidence="11">The sequence shown here is derived from an EMBL/GenBank/DDBJ whole genome shotgun (WGS) entry which is preliminary data.</text>
</comment>
<keyword evidence="5 8" id="KW-0689">Ribosomal protein</keyword>
<evidence type="ECO:0000313" key="11">
    <source>
        <dbReference type="EMBL" id="KRT89913.1"/>
    </source>
</evidence>
<evidence type="ECO:0000259" key="10">
    <source>
        <dbReference type="PROSITE" id="PS00651"/>
    </source>
</evidence>
<dbReference type="InterPro" id="IPR036935">
    <property type="entry name" value="Ribosomal_bL9_N_sf"/>
</dbReference>
<dbReference type="OrthoDB" id="9788336at2"/>
<evidence type="ECO:0000256" key="8">
    <source>
        <dbReference type="HAMAP-Rule" id="MF_00503"/>
    </source>
</evidence>
<evidence type="ECO:0000256" key="5">
    <source>
        <dbReference type="ARBA" id="ARBA00022980"/>
    </source>
</evidence>
<dbReference type="Pfam" id="PF01281">
    <property type="entry name" value="Ribosomal_L9_N"/>
    <property type="match status" value="1"/>
</dbReference>
<dbReference type="InterPro" id="IPR000244">
    <property type="entry name" value="Ribosomal_bL9"/>
</dbReference>
<feature type="domain" description="Ribosomal protein L9" evidence="10">
    <location>
        <begin position="13"/>
        <end position="40"/>
    </location>
</feature>
<proteinExistence type="inferred from homology"/>
<evidence type="ECO:0000256" key="7">
    <source>
        <dbReference type="ARBA" id="ARBA00035292"/>
    </source>
</evidence>
<gene>
    <name evidence="8 12" type="primary">rplI</name>
    <name evidence="11" type="ORF">AB447_204760</name>
    <name evidence="12" type="ORF">P8828_01725</name>
</gene>
<dbReference type="STRING" id="1664069.BGLY_4714"/>
<comment type="similarity">
    <text evidence="2 8">Belongs to the bacterial ribosomal protein bL9 family.</text>
</comment>
<dbReference type="InterPro" id="IPR020069">
    <property type="entry name" value="Ribosomal_bL9_C"/>
</dbReference>
<evidence type="ECO:0000256" key="2">
    <source>
        <dbReference type="ARBA" id="ARBA00010605"/>
    </source>
</evidence>
<dbReference type="EMBL" id="JARRTL010000006">
    <property type="protein sequence ID" value="MEC0483578.1"/>
    <property type="molecule type" value="Genomic_DNA"/>
</dbReference>
<keyword evidence="14" id="KW-1185">Reference proteome</keyword>
<dbReference type="GO" id="GO:0005840">
    <property type="term" value="C:ribosome"/>
    <property type="evidence" value="ECO:0007669"/>
    <property type="project" value="UniProtKB-KW"/>
</dbReference>
<dbReference type="SUPFAM" id="SSF55658">
    <property type="entry name" value="L9 N-domain-like"/>
    <property type="match status" value="1"/>
</dbReference>
<evidence type="ECO:0000313" key="13">
    <source>
        <dbReference type="Proteomes" id="UP000036168"/>
    </source>
</evidence>
<evidence type="ECO:0000256" key="1">
    <source>
        <dbReference type="ARBA" id="ARBA00003058"/>
    </source>
</evidence>
<dbReference type="InterPro" id="IPR020070">
    <property type="entry name" value="Ribosomal_bL9_N"/>
</dbReference>
<organism evidence="11 13">
    <name type="scientific">Bacillus glycinifermentans</name>
    <dbReference type="NCBI Taxonomy" id="1664069"/>
    <lineage>
        <taxon>Bacteria</taxon>
        <taxon>Bacillati</taxon>
        <taxon>Bacillota</taxon>
        <taxon>Bacilli</taxon>
        <taxon>Bacillales</taxon>
        <taxon>Bacillaceae</taxon>
        <taxon>Bacillus</taxon>
    </lineage>
</organism>
<dbReference type="InterPro" id="IPR036791">
    <property type="entry name" value="Ribosomal_bL9_C_sf"/>
</dbReference>
<dbReference type="GO" id="GO:0019843">
    <property type="term" value="F:rRNA binding"/>
    <property type="evidence" value="ECO:0007669"/>
    <property type="project" value="UniProtKB-UniRule"/>
</dbReference>
<dbReference type="GO" id="GO:0006412">
    <property type="term" value="P:translation"/>
    <property type="evidence" value="ECO:0007669"/>
    <property type="project" value="UniProtKB-UniRule"/>
</dbReference>
<accession>A0A0T6BJ45</accession>
<evidence type="ECO:0000256" key="6">
    <source>
        <dbReference type="ARBA" id="ARBA00023274"/>
    </source>
</evidence>
<dbReference type="PROSITE" id="PS00651">
    <property type="entry name" value="RIBOSOMAL_L9"/>
    <property type="match status" value="1"/>
</dbReference>
<dbReference type="FunFam" id="3.40.5.10:FF:000002">
    <property type="entry name" value="50S ribosomal protein L9"/>
    <property type="match status" value="1"/>
</dbReference>